<dbReference type="GO" id="GO:0006310">
    <property type="term" value="P:DNA recombination"/>
    <property type="evidence" value="ECO:0007669"/>
    <property type="project" value="UniProtKB-KW"/>
</dbReference>
<evidence type="ECO:0000256" key="6">
    <source>
        <dbReference type="ARBA" id="ARBA00022908"/>
    </source>
</evidence>
<dbReference type="InterPro" id="IPR039537">
    <property type="entry name" value="Retrotran_Ty1/copia-like"/>
</dbReference>
<feature type="region of interest" description="Disordered" evidence="10">
    <location>
        <begin position="291"/>
        <end position="364"/>
    </location>
</feature>
<protein>
    <recommendedName>
        <fullName evidence="11">Integrase catalytic domain-containing protein</fullName>
    </recommendedName>
</protein>
<dbReference type="AlphaFoldDB" id="A0A6A4B0N6"/>
<evidence type="ECO:0000256" key="1">
    <source>
        <dbReference type="ARBA" id="ARBA00022722"/>
    </source>
</evidence>
<dbReference type="GO" id="GO:0003676">
    <property type="term" value="F:nucleic acid binding"/>
    <property type="evidence" value="ECO:0007669"/>
    <property type="project" value="InterPro"/>
</dbReference>
<comment type="caution">
    <text evidence="12">The sequence shown here is derived from an EMBL/GenBank/DDBJ whole genome shotgun (WGS) entry which is preliminary data.</text>
</comment>
<dbReference type="InterPro" id="IPR057670">
    <property type="entry name" value="SH3_retrovirus"/>
</dbReference>
<dbReference type="EMBL" id="QXFT01008160">
    <property type="protein sequence ID" value="KAE9264872.1"/>
    <property type="molecule type" value="Genomic_DNA"/>
</dbReference>
<name>A0A6A4B0N6_9STRA</name>
<dbReference type="GO" id="GO:0003964">
    <property type="term" value="F:RNA-directed DNA polymerase activity"/>
    <property type="evidence" value="ECO:0007669"/>
    <property type="project" value="UniProtKB-KW"/>
</dbReference>
<evidence type="ECO:0000256" key="4">
    <source>
        <dbReference type="ARBA" id="ARBA00022801"/>
    </source>
</evidence>
<keyword evidence="4" id="KW-0378">Hydrolase</keyword>
<evidence type="ECO:0000313" key="12">
    <source>
        <dbReference type="EMBL" id="KAE9264872.1"/>
    </source>
</evidence>
<organism evidence="12 13">
    <name type="scientific">Phytophthora rubi</name>
    <dbReference type="NCBI Taxonomy" id="129364"/>
    <lineage>
        <taxon>Eukaryota</taxon>
        <taxon>Sar</taxon>
        <taxon>Stramenopiles</taxon>
        <taxon>Oomycota</taxon>
        <taxon>Peronosporomycetes</taxon>
        <taxon>Peronosporales</taxon>
        <taxon>Peronosporaceae</taxon>
        <taxon>Phytophthora</taxon>
    </lineage>
</organism>
<dbReference type="GO" id="GO:0046872">
    <property type="term" value="F:metal ion binding"/>
    <property type="evidence" value="ECO:0007669"/>
    <property type="project" value="UniProtKB-KW"/>
</dbReference>
<evidence type="ECO:0000259" key="11">
    <source>
        <dbReference type="PROSITE" id="PS50994"/>
    </source>
</evidence>
<dbReference type="InterPro" id="IPR001584">
    <property type="entry name" value="Integrase_cat-core"/>
</dbReference>
<keyword evidence="6" id="KW-0229">DNA integration</keyword>
<dbReference type="InterPro" id="IPR012337">
    <property type="entry name" value="RNaseH-like_sf"/>
</dbReference>
<evidence type="ECO:0000313" key="13">
    <source>
        <dbReference type="Proteomes" id="UP000434957"/>
    </source>
</evidence>
<feature type="compositionally biased region" description="Polar residues" evidence="10">
    <location>
        <begin position="291"/>
        <end position="342"/>
    </location>
</feature>
<dbReference type="InterPro" id="IPR036397">
    <property type="entry name" value="RNaseH_sf"/>
</dbReference>
<dbReference type="PANTHER" id="PTHR42648:SF11">
    <property type="entry name" value="TRANSPOSON TY4-P GAG-POL POLYPROTEIN"/>
    <property type="match status" value="1"/>
</dbReference>
<evidence type="ECO:0000256" key="3">
    <source>
        <dbReference type="ARBA" id="ARBA00022759"/>
    </source>
</evidence>
<dbReference type="Proteomes" id="UP000434957">
    <property type="component" value="Unassembled WGS sequence"/>
</dbReference>
<gene>
    <name evidence="12" type="ORF">PR003_g32642</name>
</gene>
<keyword evidence="3" id="KW-0255">Endonuclease</keyword>
<dbReference type="PROSITE" id="PS50994">
    <property type="entry name" value="INTEGRASE"/>
    <property type="match status" value="1"/>
</dbReference>
<reference evidence="12 13" key="1">
    <citation type="submission" date="2018-08" db="EMBL/GenBank/DDBJ databases">
        <title>Genomic investigation of the strawberry pathogen Phytophthora fragariae indicates pathogenicity is determined by transcriptional variation in three key races.</title>
        <authorList>
            <person name="Adams T.M."/>
            <person name="Armitage A.D."/>
            <person name="Sobczyk M.K."/>
            <person name="Bates H.J."/>
            <person name="Dunwell J.M."/>
            <person name="Nellist C.F."/>
            <person name="Harrison R.J."/>
        </authorList>
    </citation>
    <scope>NUCLEOTIDE SEQUENCE [LARGE SCALE GENOMIC DNA]</scope>
    <source>
        <strain evidence="12 13">SCRP333</strain>
    </source>
</reference>
<keyword evidence="1" id="KW-0540">Nuclease</keyword>
<keyword evidence="8" id="KW-0548">Nucleotidyltransferase</keyword>
<accession>A0A6A4B0N6</accession>
<dbReference type="GO" id="GO:0016787">
    <property type="term" value="F:hydrolase activity"/>
    <property type="evidence" value="ECO:0007669"/>
    <property type="project" value="UniProtKB-KW"/>
</dbReference>
<keyword evidence="7" id="KW-0695">RNA-directed DNA polymerase</keyword>
<keyword evidence="9" id="KW-0233">DNA recombination</keyword>
<dbReference type="Gene3D" id="3.30.420.10">
    <property type="entry name" value="Ribonuclease H-like superfamily/Ribonuclease H"/>
    <property type="match status" value="1"/>
</dbReference>
<proteinExistence type="predicted"/>
<keyword evidence="2" id="KW-0479">Metal-binding</keyword>
<evidence type="ECO:0000256" key="8">
    <source>
        <dbReference type="ARBA" id="ARBA00022932"/>
    </source>
</evidence>
<evidence type="ECO:0000256" key="5">
    <source>
        <dbReference type="ARBA" id="ARBA00022842"/>
    </source>
</evidence>
<feature type="region of interest" description="Disordered" evidence="10">
    <location>
        <begin position="222"/>
        <end position="248"/>
    </location>
</feature>
<keyword evidence="8" id="KW-0808">Transferase</keyword>
<evidence type="ECO:0000256" key="10">
    <source>
        <dbReference type="SAM" id="MobiDB-lite"/>
    </source>
</evidence>
<dbReference type="SUPFAM" id="SSF53098">
    <property type="entry name" value="Ribonuclease H-like"/>
    <property type="match status" value="1"/>
</dbReference>
<dbReference type="GO" id="GO:0003887">
    <property type="term" value="F:DNA-directed DNA polymerase activity"/>
    <property type="evidence" value="ECO:0007669"/>
    <property type="project" value="UniProtKB-KW"/>
</dbReference>
<dbReference type="PANTHER" id="PTHR42648">
    <property type="entry name" value="TRANSPOSASE, PUTATIVE-RELATED"/>
    <property type="match status" value="1"/>
</dbReference>
<feature type="compositionally biased region" description="Acidic residues" evidence="10">
    <location>
        <begin position="225"/>
        <end position="248"/>
    </location>
</feature>
<keyword evidence="13" id="KW-1185">Reference proteome</keyword>
<keyword evidence="5" id="KW-0460">Magnesium</keyword>
<dbReference type="GO" id="GO:0015074">
    <property type="term" value="P:DNA integration"/>
    <property type="evidence" value="ECO:0007669"/>
    <property type="project" value="UniProtKB-KW"/>
</dbReference>
<sequence>MTLVRQQEKDFKVKMFSSDQGGEFLNAKLTEFLSEHGIRLLTTNAYTPEENCLVEKLNGKLLSKVRAIRDAANLPACLWGEILHYVVYVDNMSVTKALGDMTPQQKLWNRKPDLKNLKVCGCVAYYHVPKVKQSNKLEMRAKPAVFLGIAESTLGYRLLDLETGNMTQQRSVHFREDVAVGGDFVEKLMAKRYYGKRTAMPTEIPYVLLPVKQVAVVDDVRPTPELDDEEKQSLDADEDVSMSSSDESDWEIIEEFEPDESHGGACGATAARVGATATAAEDASANVASQTAGTSGSVNASGPGTASPAVTSASGAQIGSNAASNAPPARTSTGRSLRTQATPTPPATVRRSGRQRRPNSKFNPSTWLMTFTLMQCMLIGVVNDILNPT</sequence>
<keyword evidence="8" id="KW-0239">DNA-directed DNA polymerase</keyword>
<evidence type="ECO:0000256" key="7">
    <source>
        <dbReference type="ARBA" id="ARBA00022918"/>
    </source>
</evidence>
<dbReference type="GO" id="GO:0004519">
    <property type="term" value="F:endonuclease activity"/>
    <property type="evidence" value="ECO:0007669"/>
    <property type="project" value="UniProtKB-KW"/>
</dbReference>
<dbReference type="Pfam" id="PF25597">
    <property type="entry name" value="SH3_retrovirus"/>
    <property type="match status" value="1"/>
</dbReference>
<feature type="non-terminal residue" evidence="12">
    <location>
        <position position="389"/>
    </location>
</feature>
<evidence type="ECO:0000256" key="9">
    <source>
        <dbReference type="ARBA" id="ARBA00023172"/>
    </source>
</evidence>
<feature type="domain" description="Integrase catalytic" evidence="11">
    <location>
        <begin position="1"/>
        <end position="111"/>
    </location>
</feature>
<evidence type="ECO:0000256" key="2">
    <source>
        <dbReference type="ARBA" id="ARBA00022723"/>
    </source>
</evidence>